<protein>
    <recommendedName>
        <fullName evidence="2">Histone deacetylase domain-containing protein</fullName>
    </recommendedName>
</protein>
<dbReference type="STRING" id="2880.D7FY69"/>
<name>D7FY69_ECTSI</name>
<dbReference type="InterPro" id="IPR044150">
    <property type="entry name" value="HDAC_classIV"/>
</dbReference>
<organism evidence="3 4">
    <name type="scientific">Ectocarpus siliculosus</name>
    <name type="common">Brown alga</name>
    <name type="synonym">Conferva siliculosa</name>
    <dbReference type="NCBI Taxonomy" id="2880"/>
    <lineage>
        <taxon>Eukaryota</taxon>
        <taxon>Sar</taxon>
        <taxon>Stramenopiles</taxon>
        <taxon>Ochrophyta</taxon>
        <taxon>PX clade</taxon>
        <taxon>Phaeophyceae</taxon>
        <taxon>Ectocarpales</taxon>
        <taxon>Ectocarpaceae</taxon>
        <taxon>Ectocarpus</taxon>
    </lineage>
</organism>
<dbReference type="InterPro" id="IPR023696">
    <property type="entry name" value="Ureohydrolase_dom_sf"/>
</dbReference>
<dbReference type="EMBL" id="FN649750">
    <property type="protein sequence ID" value="CBJ26508.1"/>
    <property type="molecule type" value="Genomic_DNA"/>
</dbReference>
<dbReference type="GO" id="GO:0040029">
    <property type="term" value="P:epigenetic regulation of gene expression"/>
    <property type="evidence" value="ECO:0007669"/>
    <property type="project" value="TreeGrafter"/>
</dbReference>
<dbReference type="AlphaFoldDB" id="D7FY69"/>
<dbReference type="EMBL" id="FN648531">
    <property type="protein sequence ID" value="CBJ26508.1"/>
    <property type="molecule type" value="Genomic_DNA"/>
</dbReference>
<feature type="domain" description="Histone deacetylase" evidence="2">
    <location>
        <begin position="30"/>
        <end position="309"/>
    </location>
</feature>
<sequence>MHSRLRPELPLFYNDVYRVDLPDGHRFPMEKYRLVREGLQGELLGRVNGIPAVSFAVSPTASLDDLCTTHDKGYVERYFEGRFTNRENRTVGFPWSEASVKRSLSSVGGTVAAMHAVCADGELRDRRPGARRTPPSLFSGHIAGGTHHAFSDRGEGFCVFSDIAVAANVALRDYPETIRQILIVDCDVHQGNGNAVLFKSKPEVSTFSIHCKANYFSEKEDSDVDIEVEEGAGDEEYLSLLSERLPSLVDHVRPDLIFYQGGVDPLEHDRLGRLSLTREGLRLRNRLVYDTALARGIPTVLTMGGGYPKDLDPASEDFGHIVRSHRDVYEDAAACINTSAF</sequence>
<gene>
    <name evidence="3" type="ORF">Esi_0034_0060</name>
</gene>
<dbReference type="InterPro" id="IPR023801">
    <property type="entry name" value="His_deacetylse_dom"/>
</dbReference>
<evidence type="ECO:0000256" key="1">
    <source>
        <dbReference type="ARBA" id="ARBA00022801"/>
    </source>
</evidence>
<dbReference type="PRINTS" id="PR01270">
    <property type="entry name" value="HDASUPER"/>
</dbReference>
<evidence type="ECO:0000313" key="3">
    <source>
        <dbReference type="EMBL" id="CBJ26508.1"/>
    </source>
</evidence>
<dbReference type="OrthoDB" id="424012at2759"/>
<evidence type="ECO:0000313" key="4">
    <source>
        <dbReference type="Proteomes" id="UP000002630"/>
    </source>
</evidence>
<dbReference type="CDD" id="cd09993">
    <property type="entry name" value="HDAC_classIV"/>
    <property type="match status" value="1"/>
</dbReference>
<proteinExistence type="predicted"/>
<dbReference type="GO" id="GO:0016787">
    <property type="term" value="F:hydrolase activity"/>
    <property type="evidence" value="ECO:0007669"/>
    <property type="project" value="UniProtKB-KW"/>
</dbReference>
<reference evidence="3 4" key="1">
    <citation type="journal article" date="2010" name="Nature">
        <title>The Ectocarpus genome and the independent evolution of multicellularity in brown algae.</title>
        <authorList>
            <person name="Cock J.M."/>
            <person name="Sterck L."/>
            <person name="Rouze P."/>
            <person name="Scornet D."/>
            <person name="Allen A.E."/>
            <person name="Amoutzias G."/>
            <person name="Anthouard V."/>
            <person name="Artiguenave F."/>
            <person name="Aury J.M."/>
            <person name="Badger J.H."/>
            <person name="Beszteri B."/>
            <person name="Billiau K."/>
            <person name="Bonnet E."/>
            <person name="Bothwell J.H."/>
            <person name="Bowler C."/>
            <person name="Boyen C."/>
            <person name="Brownlee C."/>
            <person name="Carrano C.J."/>
            <person name="Charrier B."/>
            <person name="Cho G.Y."/>
            <person name="Coelho S.M."/>
            <person name="Collen J."/>
            <person name="Corre E."/>
            <person name="Da Silva C."/>
            <person name="Delage L."/>
            <person name="Delaroque N."/>
            <person name="Dittami S.M."/>
            <person name="Doulbeau S."/>
            <person name="Elias M."/>
            <person name="Farnham G."/>
            <person name="Gachon C.M."/>
            <person name="Gschloessl B."/>
            <person name="Heesch S."/>
            <person name="Jabbari K."/>
            <person name="Jubin C."/>
            <person name="Kawai H."/>
            <person name="Kimura K."/>
            <person name="Kloareg B."/>
            <person name="Kupper F.C."/>
            <person name="Lang D."/>
            <person name="Le Bail A."/>
            <person name="Leblanc C."/>
            <person name="Lerouge P."/>
            <person name="Lohr M."/>
            <person name="Lopez P.J."/>
            <person name="Martens C."/>
            <person name="Maumus F."/>
            <person name="Michel G."/>
            <person name="Miranda-Saavedra D."/>
            <person name="Morales J."/>
            <person name="Moreau H."/>
            <person name="Motomura T."/>
            <person name="Nagasato C."/>
            <person name="Napoli C.A."/>
            <person name="Nelson D.R."/>
            <person name="Nyvall-Collen P."/>
            <person name="Peters A.F."/>
            <person name="Pommier C."/>
            <person name="Potin P."/>
            <person name="Poulain J."/>
            <person name="Quesneville H."/>
            <person name="Read B."/>
            <person name="Rensing S.A."/>
            <person name="Ritter A."/>
            <person name="Rousvoal S."/>
            <person name="Samanta M."/>
            <person name="Samson G."/>
            <person name="Schroeder D.C."/>
            <person name="Segurens B."/>
            <person name="Strittmatter M."/>
            <person name="Tonon T."/>
            <person name="Tregear J.W."/>
            <person name="Valentin K."/>
            <person name="von Dassow P."/>
            <person name="Yamagishi T."/>
            <person name="Van de Peer Y."/>
            <person name="Wincker P."/>
        </authorList>
    </citation>
    <scope>NUCLEOTIDE SEQUENCE [LARGE SCALE GENOMIC DNA]</scope>
    <source>
        <strain evidence="4">Ec32 / CCAP1310/4</strain>
    </source>
</reference>
<dbReference type="SUPFAM" id="SSF52768">
    <property type="entry name" value="Arginase/deacetylase"/>
    <property type="match status" value="1"/>
</dbReference>
<keyword evidence="4" id="KW-1185">Reference proteome</keyword>
<dbReference type="Pfam" id="PF00850">
    <property type="entry name" value="Hist_deacetyl"/>
    <property type="match status" value="1"/>
</dbReference>
<dbReference type="OMA" id="HHAFAGH"/>
<accession>D7FY69</accession>
<dbReference type="eggNOG" id="KOG1344">
    <property type="taxonomic scope" value="Eukaryota"/>
</dbReference>
<dbReference type="PANTHER" id="PTHR10625">
    <property type="entry name" value="HISTONE DEACETYLASE HDAC1-RELATED"/>
    <property type="match status" value="1"/>
</dbReference>
<dbReference type="Gene3D" id="3.40.800.20">
    <property type="entry name" value="Histone deacetylase domain"/>
    <property type="match status" value="1"/>
</dbReference>
<dbReference type="Proteomes" id="UP000002630">
    <property type="component" value="Linkage Group LG25"/>
</dbReference>
<dbReference type="InterPro" id="IPR000286">
    <property type="entry name" value="HDACs"/>
</dbReference>
<dbReference type="InterPro" id="IPR037138">
    <property type="entry name" value="His_deacetylse_dom_sf"/>
</dbReference>
<dbReference type="GO" id="GO:0004407">
    <property type="term" value="F:histone deacetylase activity"/>
    <property type="evidence" value="ECO:0007669"/>
    <property type="project" value="InterPro"/>
</dbReference>
<dbReference type="PANTHER" id="PTHR10625:SF19">
    <property type="entry name" value="HISTONE DEACETYLASE 12"/>
    <property type="match status" value="1"/>
</dbReference>
<keyword evidence="1" id="KW-0378">Hydrolase</keyword>
<evidence type="ECO:0000259" key="2">
    <source>
        <dbReference type="Pfam" id="PF00850"/>
    </source>
</evidence>
<dbReference type="InParanoid" id="D7FY69"/>